<proteinExistence type="predicted"/>
<accession>A0A3G5A5C3</accession>
<reference evidence="1" key="1">
    <citation type="submission" date="2018-10" db="EMBL/GenBank/DDBJ databases">
        <title>Hidden diversity of soil giant viruses.</title>
        <authorList>
            <person name="Schulz F."/>
            <person name="Alteio L."/>
            <person name="Goudeau D."/>
            <person name="Ryan E.M."/>
            <person name="Malmstrom R.R."/>
            <person name="Blanchard J."/>
            <person name="Woyke T."/>
        </authorList>
    </citation>
    <scope>NUCLEOTIDE SEQUENCE</scope>
    <source>
        <strain evidence="1">HYV1</strain>
    </source>
</reference>
<dbReference type="EMBL" id="MK072383">
    <property type="protein sequence ID" value="AYV82450.1"/>
    <property type="molecule type" value="Genomic_DNA"/>
</dbReference>
<name>A0A3G5A5C3_9VIRU</name>
<organism evidence="1">
    <name type="scientific">Hyperionvirus sp</name>
    <dbReference type="NCBI Taxonomy" id="2487770"/>
    <lineage>
        <taxon>Viruses</taxon>
        <taxon>Varidnaviria</taxon>
        <taxon>Bamfordvirae</taxon>
        <taxon>Nucleocytoviricota</taxon>
        <taxon>Megaviricetes</taxon>
        <taxon>Imitervirales</taxon>
        <taxon>Mimiviridae</taxon>
        <taxon>Klosneuvirinae</taxon>
    </lineage>
</organism>
<sequence>MTVQLVGFTIDVDGIYPVYQKLGVPLGEGTVSIDRLGECLRARLPSELIYLAYCPGILELAGPDYSKVMKGVARGICVDDSCCCGRDKVMTLFWSEGTKSWSCPFCTRIVCGMRCFIEHIHKEAIGREDWLSFGPIAVDPVVVGGEWCPLCREVCKPGGNKFYETMNRSQFITFLQGRPEKQLSEYTIKTTICKPCSLWDGKNVGDMPKGLSLKQLKARMLSDKLLDSWIPPYILARSVRLFELGPLGNYENDPEFLVNLLKQYTFEQISDACIDFDSPRLGDLIDYCRDIWRQMLYGYKGPGRGWRLRTAGEVKAKEIPGTKILKALRKEIAVLESGLREGGIIGDLCGIIWGYLPWQFWNLERVITRIHNDVIKYGPAIAALLYAMDTTKKD</sequence>
<protein>
    <submittedName>
        <fullName evidence="1">Uncharacterized protein</fullName>
    </submittedName>
</protein>
<evidence type="ECO:0000313" key="1">
    <source>
        <dbReference type="EMBL" id="AYV82450.1"/>
    </source>
</evidence>
<gene>
    <name evidence="1" type="ORF">Hyperionvirus1_29</name>
</gene>